<name>A0A319DLN6_9EURO</name>
<proteinExistence type="predicted"/>
<dbReference type="Proteomes" id="UP000247810">
    <property type="component" value="Unassembled WGS sequence"/>
</dbReference>
<dbReference type="AlphaFoldDB" id="A0A319DLN6"/>
<organism evidence="2 3">
    <name type="scientific">Aspergillus ellipticus CBS 707.79</name>
    <dbReference type="NCBI Taxonomy" id="1448320"/>
    <lineage>
        <taxon>Eukaryota</taxon>
        <taxon>Fungi</taxon>
        <taxon>Dikarya</taxon>
        <taxon>Ascomycota</taxon>
        <taxon>Pezizomycotina</taxon>
        <taxon>Eurotiomycetes</taxon>
        <taxon>Eurotiomycetidae</taxon>
        <taxon>Eurotiales</taxon>
        <taxon>Aspergillaceae</taxon>
        <taxon>Aspergillus</taxon>
        <taxon>Aspergillus subgen. Circumdati</taxon>
    </lineage>
</organism>
<keyword evidence="3" id="KW-1185">Reference proteome</keyword>
<gene>
    <name evidence="2" type="ORF">BO71DRAFT_49644</name>
</gene>
<reference evidence="2 3" key="1">
    <citation type="submission" date="2018-02" db="EMBL/GenBank/DDBJ databases">
        <title>The genomes of Aspergillus section Nigri reveals drivers in fungal speciation.</title>
        <authorList>
            <consortium name="DOE Joint Genome Institute"/>
            <person name="Vesth T.C."/>
            <person name="Nybo J."/>
            <person name="Theobald S."/>
            <person name="Brandl J."/>
            <person name="Frisvad J.C."/>
            <person name="Nielsen K.F."/>
            <person name="Lyhne E.K."/>
            <person name="Kogle M.E."/>
            <person name="Kuo A."/>
            <person name="Riley R."/>
            <person name="Clum A."/>
            <person name="Nolan M."/>
            <person name="Lipzen A."/>
            <person name="Salamov A."/>
            <person name="Henrissat B."/>
            <person name="Wiebenga A."/>
            <person name="De vries R.P."/>
            <person name="Grigoriev I.V."/>
            <person name="Mortensen U.H."/>
            <person name="Andersen M.R."/>
            <person name="Baker S.E."/>
        </authorList>
    </citation>
    <scope>NUCLEOTIDE SEQUENCE [LARGE SCALE GENOMIC DNA]</scope>
    <source>
        <strain evidence="2 3">CBS 707.79</strain>
    </source>
</reference>
<dbReference type="VEuPathDB" id="FungiDB:BO71DRAFT_49644"/>
<dbReference type="EMBL" id="KZ825811">
    <property type="protein sequence ID" value="PYH98466.1"/>
    <property type="molecule type" value="Genomic_DNA"/>
</dbReference>
<feature type="region of interest" description="Disordered" evidence="1">
    <location>
        <begin position="97"/>
        <end position="142"/>
    </location>
</feature>
<sequence>MTTSKVSRKKDNCNNLSILTIKLAVDQPYILPDLGRSSFTSSLSPAMPRITNCTGYQSKAKATRILGQSSQHLDQSPICPSESNLWVDFEVQLPLDRNPGVGPDGRRVDLHPPSPRAAPSRRVTGWEWNGRDKNMDWPGSDSSWQCGFDCS</sequence>
<accession>A0A319DLN6</accession>
<protein>
    <submittedName>
        <fullName evidence="2">Uncharacterized protein</fullName>
    </submittedName>
</protein>
<evidence type="ECO:0000256" key="1">
    <source>
        <dbReference type="SAM" id="MobiDB-lite"/>
    </source>
</evidence>
<evidence type="ECO:0000313" key="3">
    <source>
        <dbReference type="Proteomes" id="UP000247810"/>
    </source>
</evidence>
<evidence type="ECO:0000313" key="2">
    <source>
        <dbReference type="EMBL" id="PYH98466.1"/>
    </source>
</evidence>